<dbReference type="Proteomes" id="UP000320672">
    <property type="component" value="Chromosome"/>
</dbReference>
<dbReference type="AlphaFoldDB" id="A0A517MDR7"/>
<accession>A0A517MDR7</accession>
<reference evidence="1 2" key="1">
    <citation type="submission" date="2019-02" db="EMBL/GenBank/DDBJ databases">
        <title>Deep-cultivation of Planctomycetes and their phenomic and genomic characterization uncovers novel biology.</title>
        <authorList>
            <person name="Wiegand S."/>
            <person name="Jogler M."/>
            <person name="Boedeker C."/>
            <person name="Pinto D."/>
            <person name="Vollmers J."/>
            <person name="Rivas-Marin E."/>
            <person name="Kohn T."/>
            <person name="Peeters S.H."/>
            <person name="Heuer A."/>
            <person name="Rast P."/>
            <person name="Oberbeckmann S."/>
            <person name="Bunk B."/>
            <person name="Jeske O."/>
            <person name="Meyerdierks A."/>
            <person name="Storesund J.E."/>
            <person name="Kallscheuer N."/>
            <person name="Luecker S."/>
            <person name="Lage O.M."/>
            <person name="Pohl T."/>
            <person name="Merkel B.J."/>
            <person name="Hornburger P."/>
            <person name="Mueller R.-W."/>
            <person name="Bruemmer F."/>
            <person name="Labrenz M."/>
            <person name="Spormann A.M."/>
            <person name="Op den Camp H."/>
            <person name="Overmann J."/>
            <person name="Amann R."/>
            <person name="Jetten M.S.M."/>
            <person name="Mascher T."/>
            <person name="Medema M.H."/>
            <person name="Devos D.P."/>
            <person name="Kaster A.-K."/>
            <person name="Ovreas L."/>
            <person name="Rohde M."/>
            <person name="Galperin M.Y."/>
            <person name="Jogler C."/>
        </authorList>
    </citation>
    <scope>NUCLEOTIDE SEQUENCE [LARGE SCALE GENOMIC DNA]</scope>
    <source>
        <strain evidence="1 2">FF011L</strain>
    </source>
</reference>
<proteinExistence type="predicted"/>
<gene>
    <name evidence="1" type="ORF">FF011L_17860</name>
</gene>
<dbReference type="KEGG" id="rml:FF011L_17860"/>
<sequence>MRYPQIAPANDALCGFANPHDRGPALWIPLEVPTKAPIDVDPNGVHRYAYSDCMQFAIPCSLLLLTPDETIVPLKALSLRDFQRARHPFGDLFLCPLGHPISADESPAHGEQC</sequence>
<organism evidence="1 2">
    <name type="scientific">Roseimaritima multifibrata</name>
    <dbReference type="NCBI Taxonomy" id="1930274"/>
    <lineage>
        <taxon>Bacteria</taxon>
        <taxon>Pseudomonadati</taxon>
        <taxon>Planctomycetota</taxon>
        <taxon>Planctomycetia</taxon>
        <taxon>Pirellulales</taxon>
        <taxon>Pirellulaceae</taxon>
        <taxon>Roseimaritima</taxon>
    </lineage>
</organism>
<name>A0A517MDR7_9BACT</name>
<evidence type="ECO:0000313" key="2">
    <source>
        <dbReference type="Proteomes" id="UP000320672"/>
    </source>
</evidence>
<keyword evidence="2" id="KW-1185">Reference proteome</keyword>
<evidence type="ECO:0000313" key="1">
    <source>
        <dbReference type="EMBL" id="QDS93031.1"/>
    </source>
</evidence>
<protein>
    <submittedName>
        <fullName evidence="1">Uncharacterized protein</fullName>
    </submittedName>
</protein>
<dbReference type="EMBL" id="CP036262">
    <property type="protein sequence ID" value="QDS93031.1"/>
    <property type="molecule type" value="Genomic_DNA"/>
</dbReference>